<keyword evidence="2" id="KW-0677">Repeat</keyword>
<evidence type="ECO:0000256" key="3">
    <source>
        <dbReference type="PROSITE-ProRule" id="PRU00221"/>
    </source>
</evidence>
<dbReference type="InterPro" id="IPR020472">
    <property type="entry name" value="WD40_PAC1"/>
</dbReference>
<dbReference type="PRINTS" id="PR00320">
    <property type="entry name" value="GPROTEINBRPT"/>
</dbReference>
<gene>
    <name evidence="4" type="ORF">FCC1311_104892</name>
</gene>
<dbReference type="PROSITE" id="PS00678">
    <property type="entry name" value="WD_REPEATS_1"/>
    <property type="match status" value="2"/>
</dbReference>
<keyword evidence="1 3" id="KW-0853">WD repeat</keyword>
<proteinExistence type="predicted"/>
<keyword evidence="5" id="KW-1185">Reference proteome</keyword>
<dbReference type="Proteomes" id="UP000241890">
    <property type="component" value="Unassembled WGS sequence"/>
</dbReference>
<evidence type="ECO:0000256" key="1">
    <source>
        <dbReference type="ARBA" id="ARBA00022574"/>
    </source>
</evidence>
<organism evidence="4 5">
    <name type="scientific">Hondaea fermentalgiana</name>
    <dbReference type="NCBI Taxonomy" id="2315210"/>
    <lineage>
        <taxon>Eukaryota</taxon>
        <taxon>Sar</taxon>
        <taxon>Stramenopiles</taxon>
        <taxon>Bigyra</taxon>
        <taxon>Labyrinthulomycetes</taxon>
        <taxon>Thraustochytrida</taxon>
        <taxon>Thraustochytriidae</taxon>
        <taxon>Hondaea</taxon>
    </lineage>
</organism>
<feature type="repeat" description="WD" evidence="3">
    <location>
        <begin position="275"/>
        <end position="314"/>
    </location>
</feature>
<dbReference type="PROSITE" id="PS50294">
    <property type="entry name" value="WD_REPEATS_REGION"/>
    <property type="match status" value="3"/>
</dbReference>
<dbReference type="InterPro" id="IPR015943">
    <property type="entry name" value="WD40/YVTN_repeat-like_dom_sf"/>
</dbReference>
<protein>
    <submittedName>
        <fullName evidence="4">F-box/WD repeat-containing protein 7</fullName>
    </submittedName>
</protein>
<evidence type="ECO:0000313" key="5">
    <source>
        <dbReference type="Proteomes" id="UP000241890"/>
    </source>
</evidence>
<dbReference type="InParanoid" id="A0A2R5GUM4"/>
<dbReference type="PANTHER" id="PTHR22847">
    <property type="entry name" value="WD40 REPEAT PROTEIN"/>
    <property type="match status" value="1"/>
</dbReference>
<feature type="repeat" description="WD" evidence="3">
    <location>
        <begin position="116"/>
        <end position="155"/>
    </location>
</feature>
<dbReference type="OrthoDB" id="6262491at2759"/>
<dbReference type="SUPFAM" id="SSF50978">
    <property type="entry name" value="WD40 repeat-like"/>
    <property type="match status" value="1"/>
</dbReference>
<dbReference type="CDD" id="cd00200">
    <property type="entry name" value="WD40"/>
    <property type="match status" value="1"/>
</dbReference>
<name>A0A2R5GUM4_9STRA</name>
<dbReference type="SMART" id="SM00320">
    <property type="entry name" value="WD40"/>
    <property type="match status" value="6"/>
</dbReference>
<dbReference type="InterPro" id="IPR006311">
    <property type="entry name" value="TAT_signal"/>
</dbReference>
<dbReference type="Pfam" id="PF00400">
    <property type="entry name" value="WD40"/>
    <property type="match status" value="3"/>
</dbReference>
<sequence length="353" mass="37756">MHASRRAFLFLRAATARFASFAGRPRFLAPLATAAPIDRGYVWGVAQSTDFVLAASIDGFLRVWSKQDGALVLEMKTPNDKPAITVAVQGMLAAVGTIGGSLFIIDLTTASVLHALEGHTSNAGSLIFSGNELVSGSYDTTIRFWDKISGRETLRIAAGASVMDLAAYENLLVAGLSDHTVRVFDRANGDPRDVLTEAEGEVNAVAIDAQRMVSGSRDKLVRIYAMPSFELVRVLGKHLSVVTSVALEGHRIVSGSRDKTVILWDARSGRALDVLEGHKDWVKSVSLFGLEVVSGSDDSTVRVWNAETGALIRELNGTEAVPSGSPAEVYLESPIEEVLGSSAEVETDLETAR</sequence>
<dbReference type="InterPro" id="IPR019775">
    <property type="entry name" value="WD40_repeat_CS"/>
</dbReference>
<dbReference type="PROSITE" id="PS50082">
    <property type="entry name" value="WD_REPEATS_2"/>
    <property type="match status" value="3"/>
</dbReference>
<dbReference type="GO" id="GO:1990234">
    <property type="term" value="C:transferase complex"/>
    <property type="evidence" value="ECO:0007669"/>
    <property type="project" value="UniProtKB-ARBA"/>
</dbReference>
<comment type="caution">
    <text evidence="4">The sequence shown here is derived from an EMBL/GenBank/DDBJ whole genome shotgun (WGS) entry which is preliminary data.</text>
</comment>
<accession>A0A2R5GUM4</accession>
<evidence type="ECO:0000313" key="4">
    <source>
        <dbReference type="EMBL" id="GBG34265.1"/>
    </source>
</evidence>
<dbReference type="InterPro" id="IPR036322">
    <property type="entry name" value="WD40_repeat_dom_sf"/>
</dbReference>
<dbReference type="Gene3D" id="2.130.10.10">
    <property type="entry name" value="YVTN repeat-like/Quinoprotein amine dehydrogenase"/>
    <property type="match status" value="2"/>
</dbReference>
<dbReference type="PROSITE" id="PS51318">
    <property type="entry name" value="TAT"/>
    <property type="match status" value="1"/>
</dbReference>
<dbReference type="PANTHER" id="PTHR22847:SF637">
    <property type="entry name" value="WD REPEAT DOMAIN 5B"/>
    <property type="match status" value="1"/>
</dbReference>
<dbReference type="EMBL" id="BEYU01000185">
    <property type="protein sequence ID" value="GBG34265.1"/>
    <property type="molecule type" value="Genomic_DNA"/>
</dbReference>
<dbReference type="AlphaFoldDB" id="A0A2R5GUM4"/>
<feature type="repeat" description="WD" evidence="3">
    <location>
        <begin position="235"/>
        <end position="274"/>
    </location>
</feature>
<dbReference type="InterPro" id="IPR001680">
    <property type="entry name" value="WD40_rpt"/>
</dbReference>
<reference evidence="4 5" key="1">
    <citation type="submission" date="2017-12" db="EMBL/GenBank/DDBJ databases">
        <title>Sequencing, de novo assembly and annotation of complete genome of a new Thraustochytrid species, strain FCC1311.</title>
        <authorList>
            <person name="Sedici K."/>
            <person name="Godart F."/>
            <person name="Aiese Cigliano R."/>
            <person name="Sanseverino W."/>
            <person name="Barakat M."/>
            <person name="Ortet P."/>
            <person name="Marechal E."/>
            <person name="Cagnac O."/>
            <person name="Amato A."/>
        </authorList>
    </citation>
    <scope>NUCLEOTIDE SEQUENCE [LARGE SCALE GENOMIC DNA]</scope>
</reference>
<evidence type="ECO:0000256" key="2">
    <source>
        <dbReference type="ARBA" id="ARBA00022737"/>
    </source>
</evidence>